<dbReference type="InterPro" id="IPR017871">
    <property type="entry name" value="ABC_transporter-like_CS"/>
</dbReference>
<keyword evidence="1" id="KW-0547">Nucleotide-binding</keyword>
<gene>
    <name evidence="4" type="ordered locus">Sgly_1251</name>
</gene>
<organism evidence="4 5">
    <name type="scientific">Syntrophobotulus glycolicus (strain DSM 8271 / FlGlyR)</name>
    <dbReference type="NCBI Taxonomy" id="645991"/>
    <lineage>
        <taxon>Bacteria</taxon>
        <taxon>Bacillati</taxon>
        <taxon>Bacillota</taxon>
        <taxon>Clostridia</taxon>
        <taxon>Eubacteriales</taxon>
        <taxon>Desulfitobacteriaceae</taxon>
        <taxon>Syntrophobotulus</taxon>
    </lineage>
</organism>
<accession>F0SV65</accession>
<dbReference type="SMART" id="SM00382">
    <property type="entry name" value="AAA"/>
    <property type="match status" value="1"/>
</dbReference>
<dbReference type="EMBL" id="CP002547">
    <property type="protein sequence ID" value="ADY55565.1"/>
    <property type="molecule type" value="Genomic_DNA"/>
</dbReference>
<evidence type="ECO:0000256" key="1">
    <source>
        <dbReference type="ARBA" id="ARBA00022741"/>
    </source>
</evidence>
<protein>
    <submittedName>
        <fullName evidence="4">Polyamine-transporting ATPase</fullName>
        <ecNumber evidence="4">3.6.3.31</ecNumber>
    </submittedName>
</protein>
<dbReference type="PROSITE" id="PS50893">
    <property type="entry name" value="ABC_TRANSPORTER_2"/>
    <property type="match status" value="1"/>
</dbReference>
<name>F0SV65_SYNGF</name>
<dbReference type="eggNOG" id="COG1131">
    <property type="taxonomic scope" value="Bacteria"/>
</dbReference>
<dbReference type="GO" id="GO:0005524">
    <property type="term" value="F:ATP binding"/>
    <property type="evidence" value="ECO:0007669"/>
    <property type="project" value="UniProtKB-KW"/>
</dbReference>
<dbReference type="GO" id="GO:0016887">
    <property type="term" value="F:ATP hydrolysis activity"/>
    <property type="evidence" value="ECO:0007669"/>
    <property type="project" value="InterPro"/>
</dbReference>
<dbReference type="InterPro" id="IPR003439">
    <property type="entry name" value="ABC_transporter-like_ATP-bd"/>
</dbReference>
<evidence type="ECO:0000313" key="5">
    <source>
        <dbReference type="Proteomes" id="UP000007488"/>
    </source>
</evidence>
<dbReference type="InterPro" id="IPR027417">
    <property type="entry name" value="P-loop_NTPase"/>
</dbReference>
<dbReference type="InterPro" id="IPR003593">
    <property type="entry name" value="AAA+_ATPase"/>
</dbReference>
<dbReference type="AlphaFoldDB" id="F0SV65"/>
<sequence>MSELTKANSNCIVVRKVNKFFGKKHILKDIDLEIPYGQIYGLLGPSGCGKTTIVKIIAGILEATSGEAYVLERVMPQLELMNKVGYMAQSDALYTALTAAENLRFFGTIYGLGKAEIKRRTEEVMALVNLTDDLNKPVQAYSGGMKRRLSLAMAILHSPPVLVLDEPTVGIDPLLRKNIWAELNKMAENGITILVTTHVMDEADRCHNLAMMRNGRLIAKGTSQELQAQIGVNSIEEAFIYYGGQRDDEG</sequence>
<feature type="domain" description="ABC transporter" evidence="3">
    <location>
        <begin position="12"/>
        <end position="239"/>
    </location>
</feature>
<dbReference type="HOGENOM" id="CLU_000604_1_2_9"/>
<dbReference type="Gene3D" id="3.40.50.300">
    <property type="entry name" value="P-loop containing nucleotide triphosphate hydrolases"/>
    <property type="match status" value="1"/>
</dbReference>
<dbReference type="Proteomes" id="UP000007488">
    <property type="component" value="Chromosome"/>
</dbReference>
<keyword evidence="4" id="KW-0378">Hydrolase</keyword>
<dbReference type="EC" id="3.6.3.31" evidence="4"/>
<dbReference type="RefSeq" id="WP_013624435.1">
    <property type="nucleotide sequence ID" value="NC_015172.1"/>
</dbReference>
<dbReference type="KEGG" id="sgy:Sgly_1251"/>
<keyword evidence="2" id="KW-0067">ATP-binding</keyword>
<dbReference type="SUPFAM" id="SSF52540">
    <property type="entry name" value="P-loop containing nucleoside triphosphate hydrolases"/>
    <property type="match status" value="1"/>
</dbReference>
<dbReference type="CDD" id="cd03263">
    <property type="entry name" value="ABC_subfamily_A"/>
    <property type="match status" value="1"/>
</dbReference>
<proteinExistence type="predicted"/>
<dbReference type="PANTHER" id="PTHR43038:SF3">
    <property type="entry name" value="ABC TRANSPORTER G FAMILY MEMBER 20 ISOFORM X1"/>
    <property type="match status" value="1"/>
</dbReference>
<dbReference type="STRING" id="645991.Sgly_1251"/>
<dbReference type="PANTHER" id="PTHR43038">
    <property type="entry name" value="ATP-BINDING CASSETTE, SUB-FAMILY H, MEMBER 1"/>
    <property type="match status" value="1"/>
</dbReference>
<dbReference type="Pfam" id="PF00005">
    <property type="entry name" value="ABC_tran"/>
    <property type="match status" value="1"/>
</dbReference>
<keyword evidence="5" id="KW-1185">Reference proteome</keyword>
<evidence type="ECO:0000256" key="2">
    <source>
        <dbReference type="ARBA" id="ARBA00022840"/>
    </source>
</evidence>
<reference evidence="4 5" key="1">
    <citation type="journal article" date="2011" name="Stand. Genomic Sci.">
        <title>Complete genome sequence of Syntrophobotulus glycolicus type strain (FlGlyR).</title>
        <authorList>
            <person name="Han C."/>
            <person name="Mwirichia R."/>
            <person name="Chertkov O."/>
            <person name="Held B."/>
            <person name="Lapidus A."/>
            <person name="Nolan M."/>
            <person name="Lucas S."/>
            <person name="Hammon N."/>
            <person name="Deshpande S."/>
            <person name="Cheng J.F."/>
            <person name="Tapia R."/>
            <person name="Goodwin L."/>
            <person name="Pitluck S."/>
            <person name="Huntemann M."/>
            <person name="Liolios K."/>
            <person name="Ivanova N."/>
            <person name="Pagani I."/>
            <person name="Mavromatis K."/>
            <person name="Ovchinikova G."/>
            <person name="Pati A."/>
            <person name="Chen A."/>
            <person name="Palaniappan K."/>
            <person name="Land M."/>
            <person name="Hauser L."/>
            <person name="Brambilla E.M."/>
            <person name="Rohde M."/>
            <person name="Spring S."/>
            <person name="Sikorski J."/>
            <person name="Goker M."/>
            <person name="Woyke T."/>
            <person name="Bristow J."/>
            <person name="Eisen J.A."/>
            <person name="Markowitz V."/>
            <person name="Hugenholtz P."/>
            <person name="Kyrpides N.C."/>
            <person name="Klenk H.P."/>
            <person name="Detter J.C."/>
        </authorList>
    </citation>
    <scope>NUCLEOTIDE SEQUENCE [LARGE SCALE GENOMIC DNA]</scope>
    <source>
        <strain evidence="5">DSM 8271 / FlGlyR</strain>
    </source>
</reference>
<reference evidence="5" key="2">
    <citation type="submission" date="2011-02" db="EMBL/GenBank/DDBJ databases">
        <title>The complete genome of Syntrophobotulus glycolicus DSM 8271.</title>
        <authorList>
            <person name="Lucas S."/>
            <person name="Copeland A."/>
            <person name="Lapidus A."/>
            <person name="Bruce D."/>
            <person name="Goodwin L."/>
            <person name="Pitluck S."/>
            <person name="Kyrpides N."/>
            <person name="Mavromatis K."/>
            <person name="Pagani I."/>
            <person name="Ivanova N."/>
            <person name="Mikhailova N."/>
            <person name="Chertkov O."/>
            <person name="Held B."/>
            <person name="Detter J.C."/>
            <person name="Tapia R."/>
            <person name="Han C."/>
            <person name="Land M."/>
            <person name="Hauser L."/>
            <person name="Markowitz V."/>
            <person name="Cheng J.-F."/>
            <person name="Hugenholtz P."/>
            <person name="Woyke T."/>
            <person name="Wu D."/>
            <person name="Spring S."/>
            <person name="Schroeder M."/>
            <person name="Brambilla E."/>
            <person name="Klenk H.-P."/>
            <person name="Eisen J.A."/>
        </authorList>
    </citation>
    <scope>NUCLEOTIDE SEQUENCE [LARGE SCALE GENOMIC DNA]</scope>
    <source>
        <strain evidence="5">DSM 8271 / FlGlyR</strain>
    </source>
</reference>
<evidence type="ECO:0000259" key="3">
    <source>
        <dbReference type="PROSITE" id="PS50893"/>
    </source>
</evidence>
<dbReference type="PROSITE" id="PS00211">
    <property type="entry name" value="ABC_TRANSPORTER_1"/>
    <property type="match status" value="1"/>
</dbReference>
<evidence type="ECO:0000313" key="4">
    <source>
        <dbReference type="EMBL" id="ADY55565.1"/>
    </source>
</evidence>